<organism evidence="10 11">
    <name type="scientific">Latimeria chalumnae</name>
    <name type="common">Coelacanth</name>
    <dbReference type="NCBI Taxonomy" id="7897"/>
    <lineage>
        <taxon>Eukaryota</taxon>
        <taxon>Metazoa</taxon>
        <taxon>Chordata</taxon>
        <taxon>Craniata</taxon>
        <taxon>Vertebrata</taxon>
        <taxon>Euteleostomi</taxon>
        <taxon>Coelacanthiformes</taxon>
        <taxon>Coelacanthidae</taxon>
        <taxon>Latimeria</taxon>
    </lineage>
</organism>
<protein>
    <recommendedName>
        <fullName evidence="9">Mannosyltransferase</fullName>
        <ecNumber evidence="9">2.4.1.-</ecNumber>
    </recommendedName>
</protein>
<reference evidence="10" key="3">
    <citation type="submission" date="2025-09" db="UniProtKB">
        <authorList>
            <consortium name="Ensembl"/>
        </authorList>
    </citation>
    <scope>IDENTIFICATION</scope>
</reference>
<dbReference type="Pfam" id="PF03901">
    <property type="entry name" value="Glyco_transf_22"/>
    <property type="match status" value="1"/>
</dbReference>
<dbReference type="STRING" id="7897.ENSLACP00000016490"/>
<dbReference type="PANTHER" id="PTHR22760:SF4">
    <property type="entry name" value="GPI MANNOSYLTRANSFERASE 3"/>
    <property type="match status" value="1"/>
</dbReference>
<dbReference type="Ensembl" id="ENSLACT00000016604.1">
    <property type="protein sequence ID" value="ENSLACP00000016490.1"/>
    <property type="gene ID" value="ENSLACG00000014530.1"/>
</dbReference>
<keyword evidence="7 9" id="KW-0472">Membrane</keyword>
<sequence length="455" mass="53015">NYGYLTWEWKEGLRGYTYPIFFASIYKVLHLLQNDTVQLLIMMPRLAQAFLSALADMKIYSLMRTLENAEVAKWVYFCQMCSWFTWYCCTRTLTNSMETVLSVFALYFYPLPGTKTRSSSTYLTLVAIAFIIRPTALILWLPLLFCHFWKEEKKLDLFLYHILPVGVLTLGISLIIDRIFFGTWILVQMNFVRFNVMQNLGTFYGSHPWHWYFTQGFPVILGPHLPFFVHGCLLAPKKFQLLLSAIIWTILVYSLLSHKEFRFIYPVLPLCMLFCGYSLNSLKTWKKPAVCFLVLSNLLPALYFGLIHQRGTLDVMKSIQQLCKNDGSSSNNETSLLILMPCHSTPFYSHVHCPIKMRFLQCPPDLTGNSSYIDEADLFYMGPVNWLSTEFRQQPLPTHLVFYNVLEQDIASFLAANGYVKTETLFHTHLPEGRTGSHIYLYEKKIKKKKKKLYF</sequence>
<evidence type="ECO:0000256" key="4">
    <source>
        <dbReference type="ARBA" id="ARBA00022692"/>
    </source>
</evidence>
<feature type="transmembrane region" description="Helical" evidence="9">
    <location>
        <begin position="209"/>
        <end position="229"/>
    </location>
</feature>
<evidence type="ECO:0000313" key="11">
    <source>
        <dbReference type="Proteomes" id="UP000008672"/>
    </source>
</evidence>
<dbReference type="GO" id="GO:0005789">
    <property type="term" value="C:endoplasmic reticulum membrane"/>
    <property type="evidence" value="ECO:0007669"/>
    <property type="project" value="UniProtKB-SubCell"/>
</dbReference>
<feature type="transmembrane region" description="Helical" evidence="9">
    <location>
        <begin position="122"/>
        <end position="145"/>
    </location>
</feature>
<dbReference type="OMA" id="HHMVFNN"/>
<dbReference type="eggNOG" id="KOG1771">
    <property type="taxonomic scope" value="Eukaryota"/>
</dbReference>
<comment type="similarity">
    <text evidence="9">Belongs to the glycosyltransferase 22 family.</text>
</comment>
<keyword evidence="5 9" id="KW-0256">Endoplasmic reticulum</keyword>
<evidence type="ECO:0000256" key="6">
    <source>
        <dbReference type="ARBA" id="ARBA00022989"/>
    </source>
</evidence>
<dbReference type="GO" id="GO:0006506">
    <property type="term" value="P:GPI anchor biosynthetic process"/>
    <property type="evidence" value="ECO:0007669"/>
    <property type="project" value="TreeGrafter"/>
</dbReference>
<evidence type="ECO:0000256" key="1">
    <source>
        <dbReference type="ARBA" id="ARBA00004477"/>
    </source>
</evidence>
<accession>H3B3L9</accession>
<feature type="transmembrane region" description="Helical" evidence="9">
    <location>
        <begin position="92"/>
        <end position="110"/>
    </location>
</feature>
<dbReference type="AlphaFoldDB" id="H3B3L9"/>
<reference evidence="11" key="1">
    <citation type="submission" date="2011-08" db="EMBL/GenBank/DDBJ databases">
        <title>The draft genome of Latimeria chalumnae.</title>
        <authorList>
            <person name="Di Palma F."/>
            <person name="Alfoldi J."/>
            <person name="Johnson J."/>
            <person name="Berlin A."/>
            <person name="Gnerre S."/>
            <person name="Jaffe D."/>
            <person name="MacCallum I."/>
            <person name="Young S."/>
            <person name="Walker B.J."/>
            <person name="Lander E."/>
            <person name="Lindblad-Toh K."/>
        </authorList>
    </citation>
    <scope>NUCLEOTIDE SEQUENCE [LARGE SCALE GENOMIC DNA]</scope>
    <source>
        <strain evidence="11">Wild caught</strain>
    </source>
</reference>
<evidence type="ECO:0000256" key="3">
    <source>
        <dbReference type="ARBA" id="ARBA00022679"/>
    </source>
</evidence>
<keyword evidence="4 9" id="KW-0812">Transmembrane</keyword>
<dbReference type="Proteomes" id="UP000008672">
    <property type="component" value="Unassembled WGS sequence"/>
</dbReference>
<feature type="transmembrane region" description="Helical" evidence="9">
    <location>
        <begin position="289"/>
        <end position="307"/>
    </location>
</feature>
<dbReference type="EC" id="2.4.1.-" evidence="9"/>
<feature type="transmembrane region" description="Helical" evidence="9">
    <location>
        <begin position="157"/>
        <end position="189"/>
    </location>
</feature>
<name>H3B3L9_LATCH</name>
<comment type="function">
    <text evidence="8">Alpha-1,2-mannosyltransferase that catalyzes the transfer of the third mannose, via an alpha-1,2 bond, from a dolichol-phosphate-mannose (Dol-P-Man) to an alpha-D-Man-(1-&gt;6)-2-PEtn-alpha-D-Man-(1-&gt;4)-alpha-D-GlcN-(1-&gt;6)-(1-radyl,2-acyl-sn-glycero-3-phospho)-2-acyl-inositol intermediate to generate an alpha-D-Man-(1-&gt;2)-alpha-D-Man-(1-&gt;6)-2-PEtn-alpha-D-Man-(1-&gt;4)-alpha-D-GlcN-(1-&gt;6)-(1-radyl,2-acyl-sn-glycero-3-phospho)-2-acyl-inositol (also termed H6) and participates in the nineth step of the glycosylphosphatidylinositol-anchor biosynthesis. May also add the third mannose to an alpha-D-Man-(1-&gt;6)-alpha-D-Man-(1-&gt;4)-alpha-D-GlcN-(1-&gt;6)-(1-radyl,2-acyl-sn-glycero-3-phospho)-2-acyl-inositol (also termed H3) intermediate generating an alpha-D-Man-(1-&gt;2)-alpha-D-Man-(1-&gt;6)-alpha-D-Man-(1-&gt;4)-alpha-D-GlcN-(1-&gt;6)-(1-radyl,2-acyl-sn-glycero-3-phospho)-2-acyl-inositol (also termed H4).</text>
</comment>
<keyword evidence="2 9" id="KW-0328">Glycosyltransferase</keyword>
<evidence type="ECO:0000256" key="2">
    <source>
        <dbReference type="ARBA" id="ARBA00022676"/>
    </source>
</evidence>
<keyword evidence="11" id="KW-1185">Reference proteome</keyword>
<dbReference type="PANTHER" id="PTHR22760">
    <property type="entry name" value="GLYCOSYLTRANSFERASE"/>
    <property type="match status" value="1"/>
</dbReference>
<evidence type="ECO:0000313" key="10">
    <source>
        <dbReference type="Ensembl" id="ENSLACP00000016490.1"/>
    </source>
</evidence>
<dbReference type="EMBL" id="AFYH01071525">
    <property type="status" value="NOT_ANNOTATED_CDS"/>
    <property type="molecule type" value="Genomic_DNA"/>
</dbReference>
<dbReference type="InParanoid" id="H3B3L9"/>
<dbReference type="HOGENOM" id="CLU_012353_2_0_1"/>
<dbReference type="FunCoup" id="H3B3L9">
    <property type="interactions" value="2098"/>
</dbReference>
<comment type="subcellular location">
    <subcellularLocation>
        <location evidence="1 9">Endoplasmic reticulum membrane</location>
        <topology evidence="1 9">Multi-pass membrane protein</topology>
    </subcellularLocation>
</comment>
<feature type="transmembrane region" description="Helical" evidence="9">
    <location>
        <begin position="241"/>
        <end position="257"/>
    </location>
</feature>
<keyword evidence="6 9" id="KW-1133">Transmembrane helix</keyword>
<reference evidence="10" key="2">
    <citation type="submission" date="2025-08" db="UniProtKB">
        <authorList>
            <consortium name="Ensembl"/>
        </authorList>
    </citation>
    <scope>IDENTIFICATION</scope>
</reference>
<proteinExistence type="inferred from homology"/>
<evidence type="ECO:0000256" key="8">
    <source>
        <dbReference type="ARBA" id="ARBA00093333"/>
    </source>
</evidence>
<dbReference type="Bgee" id="ENSLACG00000014530">
    <property type="expression patterns" value="Expressed in muscle tissue and 6 other cell types or tissues"/>
</dbReference>
<evidence type="ECO:0000256" key="5">
    <source>
        <dbReference type="ARBA" id="ARBA00022824"/>
    </source>
</evidence>
<keyword evidence="3" id="KW-0808">Transferase</keyword>
<dbReference type="GO" id="GO:0000026">
    <property type="term" value="F:alpha-1,2-mannosyltransferase activity"/>
    <property type="evidence" value="ECO:0007669"/>
    <property type="project" value="TreeGrafter"/>
</dbReference>
<feature type="transmembrane region" description="Helical" evidence="9">
    <location>
        <begin position="263"/>
        <end position="282"/>
    </location>
</feature>
<dbReference type="EMBL" id="AFYH01071526">
    <property type="status" value="NOT_ANNOTATED_CDS"/>
    <property type="molecule type" value="Genomic_DNA"/>
</dbReference>
<evidence type="ECO:0000256" key="7">
    <source>
        <dbReference type="ARBA" id="ARBA00023136"/>
    </source>
</evidence>
<evidence type="ECO:0000256" key="9">
    <source>
        <dbReference type="RuleBase" id="RU363075"/>
    </source>
</evidence>
<dbReference type="InterPro" id="IPR005599">
    <property type="entry name" value="GPI_mannosylTrfase"/>
</dbReference>
<gene>
    <name evidence="10" type="primary">PIGB</name>
</gene>
<dbReference type="GeneTree" id="ENSGT00950000183090"/>